<evidence type="ECO:0000313" key="2">
    <source>
        <dbReference type="EMBL" id="MBO8458807.1"/>
    </source>
</evidence>
<dbReference type="Pfam" id="PF01522">
    <property type="entry name" value="Polysacc_deac_1"/>
    <property type="match status" value="1"/>
</dbReference>
<dbReference type="AlphaFoldDB" id="A0A9D9N3B0"/>
<reference evidence="2" key="1">
    <citation type="submission" date="2020-10" db="EMBL/GenBank/DDBJ databases">
        <authorList>
            <person name="Gilroy R."/>
        </authorList>
    </citation>
    <scope>NUCLEOTIDE SEQUENCE</scope>
    <source>
        <strain evidence="2">G3-3990</strain>
    </source>
</reference>
<dbReference type="InterPro" id="IPR022560">
    <property type="entry name" value="DUF3473"/>
</dbReference>
<evidence type="ECO:0000313" key="3">
    <source>
        <dbReference type="Proteomes" id="UP000823641"/>
    </source>
</evidence>
<dbReference type="PROSITE" id="PS51677">
    <property type="entry name" value="NODB"/>
    <property type="match status" value="1"/>
</dbReference>
<dbReference type="InterPro" id="IPR002509">
    <property type="entry name" value="NODB_dom"/>
</dbReference>
<dbReference type="SUPFAM" id="SSF88713">
    <property type="entry name" value="Glycoside hydrolase/deacetylase"/>
    <property type="match status" value="1"/>
</dbReference>
<dbReference type="PANTHER" id="PTHR47561:SF1">
    <property type="entry name" value="POLYSACCHARIDE DEACETYLASE FAMILY PROTEIN (AFU_ORTHOLOGUE AFUA_6G05030)"/>
    <property type="match status" value="1"/>
</dbReference>
<dbReference type="Proteomes" id="UP000823641">
    <property type="component" value="Unassembled WGS sequence"/>
</dbReference>
<organism evidence="2 3">
    <name type="scientific">Candidatus Gallipaludibacter merdavium</name>
    <dbReference type="NCBI Taxonomy" id="2840839"/>
    <lineage>
        <taxon>Bacteria</taxon>
        <taxon>Pseudomonadati</taxon>
        <taxon>Bacteroidota</taxon>
        <taxon>Bacteroidia</taxon>
        <taxon>Bacteroidales</taxon>
        <taxon>Candidatus Gallipaludibacter</taxon>
    </lineage>
</organism>
<dbReference type="Gene3D" id="3.20.20.370">
    <property type="entry name" value="Glycoside hydrolase/deacetylase"/>
    <property type="match status" value="1"/>
</dbReference>
<dbReference type="InterPro" id="IPR045235">
    <property type="entry name" value="PuuE_HpPgdA-like"/>
</dbReference>
<proteinExistence type="predicted"/>
<dbReference type="EMBL" id="JADIMG010000004">
    <property type="protein sequence ID" value="MBO8458807.1"/>
    <property type="molecule type" value="Genomic_DNA"/>
</dbReference>
<feature type="domain" description="NodB homology" evidence="1">
    <location>
        <begin position="11"/>
        <end position="292"/>
    </location>
</feature>
<gene>
    <name evidence="2" type="ORF">IAA73_00515</name>
</gene>
<dbReference type="GO" id="GO:0005975">
    <property type="term" value="P:carbohydrate metabolic process"/>
    <property type="evidence" value="ECO:0007669"/>
    <property type="project" value="InterPro"/>
</dbReference>
<protein>
    <submittedName>
        <fullName evidence="2">Polysaccharide deacetylase family protein</fullName>
    </submittedName>
</protein>
<reference evidence="2" key="2">
    <citation type="journal article" date="2021" name="PeerJ">
        <title>Extensive microbial diversity within the chicken gut microbiome revealed by metagenomics and culture.</title>
        <authorList>
            <person name="Gilroy R."/>
            <person name="Ravi A."/>
            <person name="Getino M."/>
            <person name="Pursley I."/>
            <person name="Horton D.L."/>
            <person name="Alikhan N.F."/>
            <person name="Baker D."/>
            <person name="Gharbi K."/>
            <person name="Hall N."/>
            <person name="Watson M."/>
            <person name="Adriaenssens E.M."/>
            <person name="Foster-Nyarko E."/>
            <person name="Jarju S."/>
            <person name="Secka A."/>
            <person name="Antonio M."/>
            <person name="Oren A."/>
            <person name="Chaudhuri R.R."/>
            <person name="La Ragione R."/>
            <person name="Hildebrand F."/>
            <person name="Pallen M.J."/>
        </authorList>
    </citation>
    <scope>NUCLEOTIDE SEQUENCE</scope>
    <source>
        <strain evidence="2">G3-3990</strain>
    </source>
</reference>
<sequence length="292" mass="33792">MHILTFDTEEWFIEKTFKGGRIEKYRQYDDMLSWILDVLDEYHLKATFFCVGELAVQFPDVVRKIAEKGHEIGCHGNRHMWITKMTEKEFAEDTKVAVTSLSNLIGTPIHSYRAPAFSINEKNAWAFEILAENGIKHDCSVFPANRDFGGFPQFKSSVPSLIYKGNSVLKEFPICPASFGGKPLPFSGGGYFRLIPMILQKHFIDKMDYVMFYFHINDLINQKAKIMSRREYEDYFKESGTIKNRLVRYVKGNIGKGDAKSKLKSLLRRYDFCNVEEAANTINWKNQPKVHL</sequence>
<accession>A0A9D9N3B0</accession>
<dbReference type="InterPro" id="IPR011330">
    <property type="entry name" value="Glyco_hydro/deAcase_b/a-brl"/>
</dbReference>
<dbReference type="GO" id="GO:0016810">
    <property type="term" value="F:hydrolase activity, acting on carbon-nitrogen (but not peptide) bonds"/>
    <property type="evidence" value="ECO:0007669"/>
    <property type="project" value="InterPro"/>
</dbReference>
<dbReference type="Pfam" id="PF11959">
    <property type="entry name" value="DUF3473"/>
    <property type="match status" value="1"/>
</dbReference>
<name>A0A9D9N3B0_9BACT</name>
<dbReference type="CDD" id="cd10941">
    <property type="entry name" value="CE4_PuuE_HpPgdA_like_2"/>
    <property type="match status" value="1"/>
</dbReference>
<evidence type="ECO:0000259" key="1">
    <source>
        <dbReference type="PROSITE" id="PS51677"/>
    </source>
</evidence>
<comment type="caution">
    <text evidence="2">The sequence shown here is derived from an EMBL/GenBank/DDBJ whole genome shotgun (WGS) entry which is preliminary data.</text>
</comment>
<dbReference type="PANTHER" id="PTHR47561">
    <property type="entry name" value="POLYSACCHARIDE DEACETYLASE FAMILY PROTEIN (AFU_ORTHOLOGUE AFUA_6G05030)"/>
    <property type="match status" value="1"/>
</dbReference>